<evidence type="ECO:0000256" key="3">
    <source>
        <dbReference type="ARBA" id="ARBA00022827"/>
    </source>
</evidence>
<evidence type="ECO:0000256" key="1">
    <source>
        <dbReference type="ARBA" id="ARBA00001974"/>
    </source>
</evidence>
<evidence type="ECO:0000259" key="5">
    <source>
        <dbReference type="Pfam" id="PF02525"/>
    </source>
</evidence>
<dbReference type="RefSeq" id="WP_252589289.1">
    <property type="nucleotide sequence ID" value="NZ_JAMWYS010000053.1"/>
</dbReference>
<dbReference type="SUPFAM" id="SSF52218">
    <property type="entry name" value="Flavoproteins"/>
    <property type="match status" value="1"/>
</dbReference>
<evidence type="ECO:0000313" key="6">
    <source>
        <dbReference type="EMBL" id="MCO4294261.1"/>
    </source>
</evidence>
<dbReference type="InterPro" id="IPR052397">
    <property type="entry name" value="NADPH-QR_MdaB"/>
</dbReference>
<dbReference type="InterPro" id="IPR029039">
    <property type="entry name" value="Flavoprotein-like_sf"/>
</dbReference>
<protein>
    <submittedName>
        <fullName evidence="6">NAD(P)H-dependent oxidoreductase</fullName>
    </submittedName>
</protein>
<evidence type="ECO:0000313" key="7">
    <source>
        <dbReference type="Proteomes" id="UP001155182"/>
    </source>
</evidence>
<name>A0A9X2F4Q5_9SPHI</name>
<evidence type="ECO:0000256" key="4">
    <source>
        <dbReference type="ARBA" id="ARBA00037981"/>
    </source>
</evidence>
<dbReference type="PANTHER" id="PTHR46305">
    <property type="match status" value="1"/>
</dbReference>
<dbReference type="EMBL" id="JAMWYS010000053">
    <property type="protein sequence ID" value="MCO4294261.1"/>
    <property type="molecule type" value="Genomic_DNA"/>
</dbReference>
<dbReference type="Proteomes" id="UP001155182">
    <property type="component" value="Unassembled WGS sequence"/>
</dbReference>
<dbReference type="AlphaFoldDB" id="A0A9X2F4Q5"/>
<comment type="cofactor">
    <cofactor evidence="1">
        <name>FAD</name>
        <dbReference type="ChEBI" id="CHEBI:57692"/>
    </cofactor>
</comment>
<keyword evidence="7" id="KW-1185">Reference proteome</keyword>
<dbReference type="InterPro" id="IPR003680">
    <property type="entry name" value="Flavodoxin_fold"/>
</dbReference>
<dbReference type="PANTHER" id="PTHR46305:SF3">
    <property type="entry name" value="NADPH:QUINONE OXIDOREDUCTASE MDAB"/>
    <property type="match status" value="1"/>
</dbReference>
<gene>
    <name evidence="6" type="ORF">NF867_15475</name>
</gene>
<accession>A0A9X2F4Q5</accession>
<dbReference type="Gene3D" id="3.40.50.360">
    <property type="match status" value="1"/>
</dbReference>
<keyword evidence="3" id="KW-0274">FAD</keyword>
<sequence length="207" mass="23768">MKKIFVINGGQVFAHSGGFLNKQITTWDEEYFTPENGFELRITDINQPYDAQQEVDNFVWADIIVYHFPVWWFSLPSGLKKYLDEVLTAGHRKGLYYSDGRKMDNPEINYGTGGSLHGKQYMVTTSWNAPATAFTLEGEFFGQKSVDEGVLFGFHRMNAFLALTPLKSIHFHDVEKNMNAERLDQFKQTYLQHLTATIAQELLIVDL</sequence>
<proteinExistence type="inferred from homology"/>
<keyword evidence="2" id="KW-0285">Flavoprotein</keyword>
<comment type="similarity">
    <text evidence="4">Belongs to the oxidoreductase MdaB family.</text>
</comment>
<organism evidence="6 7">
    <name type="scientific">Solitalea agri</name>
    <dbReference type="NCBI Taxonomy" id="2953739"/>
    <lineage>
        <taxon>Bacteria</taxon>
        <taxon>Pseudomonadati</taxon>
        <taxon>Bacteroidota</taxon>
        <taxon>Sphingobacteriia</taxon>
        <taxon>Sphingobacteriales</taxon>
        <taxon>Sphingobacteriaceae</taxon>
        <taxon>Solitalea</taxon>
    </lineage>
</organism>
<dbReference type="Pfam" id="PF02525">
    <property type="entry name" value="Flavodoxin_2"/>
    <property type="match status" value="1"/>
</dbReference>
<reference evidence="6" key="1">
    <citation type="submission" date="2022-06" db="EMBL/GenBank/DDBJ databases">
        <title>Solitalea sp. MAHUQ-68 isolated from rhizospheric soil.</title>
        <authorList>
            <person name="Huq M.A."/>
        </authorList>
    </citation>
    <scope>NUCLEOTIDE SEQUENCE</scope>
    <source>
        <strain evidence="6">MAHUQ-68</strain>
    </source>
</reference>
<feature type="domain" description="Flavodoxin-like fold" evidence="5">
    <location>
        <begin position="28"/>
        <end position="194"/>
    </location>
</feature>
<comment type="caution">
    <text evidence="6">The sequence shown here is derived from an EMBL/GenBank/DDBJ whole genome shotgun (WGS) entry which is preliminary data.</text>
</comment>
<evidence type="ECO:0000256" key="2">
    <source>
        <dbReference type="ARBA" id="ARBA00022630"/>
    </source>
</evidence>